<dbReference type="GO" id="GO:0005737">
    <property type="term" value="C:cytoplasm"/>
    <property type="evidence" value="ECO:0007669"/>
    <property type="project" value="TreeGrafter"/>
</dbReference>
<dbReference type="SUPFAM" id="SSF46785">
    <property type="entry name" value="Winged helix' DNA-binding domain"/>
    <property type="match status" value="1"/>
</dbReference>
<dbReference type="AlphaFoldDB" id="A0A2G9SF42"/>
<dbReference type="GO" id="GO:0061630">
    <property type="term" value="F:ubiquitin protein ligase activity"/>
    <property type="evidence" value="ECO:0007669"/>
    <property type="project" value="UniProtKB-UniRule"/>
</dbReference>
<accession>A0A2G9SF42</accession>
<evidence type="ECO:0000313" key="5">
    <source>
        <dbReference type="Proteomes" id="UP000228934"/>
    </source>
</evidence>
<gene>
    <name evidence="4" type="ORF">AB205_0169600</name>
</gene>
<protein>
    <recommendedName>
        <fullName evidence="1">E3 ubiquitin-protein ligase</fullName>
        <ecNumber evidence="1">2.3.2.27</ecNumber>
    </recommendedName>
</protein>
<dbReference type="GO" id="GO:0071596">
    <property type="term" value="P:ubiquitin-dependent protein catabolic process via the N-end rule pathway"/>
    <property type="evidence" value="ECO:0007669"/>
    <property type="project" value="UniProtKB-UniRule"/>
</dbReference>
<evidence type="ECO:0000313" key="4">
    <source>
        <dbReference type="EMBL" id="PIO38113.1"/>
    </source>
</evidence>
<keyword evidence="1" id="KW-0833">Ubl conjugation pathway</keyword>
<comment type="catalytic activity">
    <reaction evidence="1">
        <text>S-ubiquitinyl-[E2 ubiquitin-conjugating enzyme]-L-cysteine + [acceptor protein]-L-lysine = [E2 ubiquitin-conjugating enzyme]-L-cysteine + N(6)-ubiquitinyl-[acceptor protein]-L-lysine.</text>
        <dbReference type="EC" id="2.3.2.27"/>
    </reaction>
</comment>
<dbReference type="UniPathway" id="UPA00143"/>
<dbReference type="GO" id="GO:0000151">
    <property type="term" value="C:ubiquitin ligase complex"/>
    <property type="evidence" value="ECO:0007669"/>
    <property type="project" value="TreeGrafter"/>
</dbReference>
<dbReference type="GO" id="GO:0016567">
    <property type="term" value="P:protein ubiquitination"/>
    <property type="evidence" value="ECO:0007669"/>
    <property type="project" value="UniProtKB-UniRule"/>
</dbReference>
<comment type="similarity">
    <text evidence="1">Belongs to the E3 ubiquitin-protein ligase UBR1-like family.</text>
</comment>
<keyword evidence="1" id="KW-0479">Metal-binding</keyword>
<comment type="pathway">
    <text evidence="1">Protein modification; protein ubiquitination.</text>
</comment>
<evidence type="ECO:0000256" key="2">
    <source>
        <dbReference type="SAM" id="MobiDB-lite"/>
    </source>
</evidence>
<reference evidence="5" key="1">
    <citation type="journal article" date="2017" name="Nat. Commun.">
        <title>The North American bullfrog draft genome provides insight into hormonal regulation of long noncoding RNA.</title>
        <authorList>
            <person name="Hammond S.A."/>
            <person name="Warren R.L."/>
            <person name="Vandervalk B.P."/>
            <person name="Kucuk E."/>
            <person name="Khan H."/>
            <person name="Gibb E.A."/>
            <person name="Pandoh P."/>
            <person name="Kirk H."/>
            <person name="Zhao Y."/>
            <person name="Jones M."/>
            <person name="Mungall A.J."/>
            <person name="Coope R."/>
            <person name="Pleasance S."/>
            <person name="Moore R.A."/>
            <person name="Holt R.A."/>
            <person name="Round J.M."/>
            <person name="Ohora S."/>
            <person name="Walle B.V."/>
            <person name="Veldhoen N."/>
            <person name="Helbing C.C."/>
            <person name="Birol I."/>
        </authorList>
    </citation>
    <scope>NUCLEOTIDE SEQUENCE [LARGE SCALE GENOMIC DNA]</scope>
</reference>
<dbReference type="Proteomes" id="UP000228934">
    <property type="component" value="Unassembled WGS sequence"/>
</dbReference>
<dbReference type="InterPro" id="IPR036390">
    <property type="entry name" value="WH_DNA-bd_sf"/>
</dbReference>
<dbReference type="EMBL" id="KV924163">
    <property type="protein sequence ID" value="PIO38113.1"/>
    <property type="molecule type" value="Genomic_DNA"/>
</dbReference>
<dbReference type="InterPro" id="IPR055194">
    <property type="entry name" value="UBR1-like_WH"/>
</dbReference>
<dbReference type="InterPro" id="IPR042065">
    <property type="entry name" value="E3_ELL-like"/>
</dbReference>
<dbReference type="PANTHER" id="PTHR21497:SF27">
    <property type="entry name" value="E3 UBIQUITIN-PROTEIN LIGASE UBR1"/>
    <property type="match status" value="1"/>
</dbReference>
<feature type="domain" description="E3 ubiquitin-protein ligase UBR1-like winged-helix" evidence="3">
    <location>
        <begin position="58"/>
        <end position="154"/>
    </location>
</feature>
<evidence type="ECO:0000259" key="3">
    <source>
        <dbReference type="Pfam" id="PF22960"/>
    </source>
</evidence>
<comment type="function">
    <text evidence="1">Ubiquitin ligase protein which is a component of the N-end rule pathway. Recognizes and binds to proteins bearing specific N-terminal residues that are destabilizing according to the N-end rule, leading to their ubiquitination and subsequent degradation.</text>
</comment>
<dbReference type="OrthoDB" id="26387at2759"/>
<feature type="non-terminal residue" evidence="4">
    <location>
        <position position="1"/>
    </location>
</feature>
<keyword evidence="1" id="KW-0808">Transferase</keyword>
<organism evidence="4 5">
    <name type="scientific">Aquarana catesbeiana</name>
    <name type="common">American bullfrog</name>
    <name type="synonym">Rana catesbeiana</name>
    <dbReference type="NCBI Taxonomy" id="8400"/>
    <lineage>
        <taxon>Eukaryota</taxon>
        <taxon>Metazoa</taxon>
        <taxon>Chordata</taxon>
        <taxon>Craniata</taxon>
        <taxon>Vertebrata</taxon>
        <taxon>Euteleostomi</taxon>
        <taxon>Amphibia</taxon>
        <taxon>Batrachia</taxon>
        <taxon>Anura</taxon>
        <taxon>Neobatrachia</taxon>
        <taxon>Ranoidea</taxon>
        <taxon>Ranidae</taxon>
        <taxon>Aquarana</taxon>
    </lineage>
</organism>
<dbReference type="PANTHER" id="PTHR21497">
    <property type="entry name" value="UBIQUITIN LIGASE E3 ALPHA-RELATED"/>
    <property type="match status" value="1"/>
</dbReference>
<dbReference type="EC" id="2.3.2.27" evidence="1"/>
<dbReference type="Pfam" id="PF22960">
    <property type="entry name" value="WHD_UBR1"/>
    <property type="match status" value="1"/>
</dbReference>
<dbReference type="InterPro" id="IPR039164">
    <property type="entry name" value="UBR1-like"/>
</dbReference>
<sequence>DLSRQWNILIEEMLHVLICIIGMLSYVDCIQCEESYIRGRKGERYVPGISDITKEECMMREIIHLLCIEPMAHSVIAKALPDTENTDICLDTLINKVANFKKPGLSGHGVYELKEEYLDQFNVFFYHYTKTQRSKAEHAQKKRRKQENSSEALPPPPPPVFSTAFHSVSRLLCCDVMMHILRTILQRAAEEDPTMWTEGMIQLV</sequence>
<name>A0A2G9SF42_AQUCT</name>
<dbReference type="Gene3D" id="1.10.10.2670">
    <property type="entry name" value="E3 ubiquitin-protein ligase"/>
    <property type="match status" value="1"/>
</dbReference>
<keyword evidence="5" id="KW-1185">Reference proteome</keyword>
<evidence type="ECO:0000256" key="1">
    <source>
        <dbReference type="RuleBase" id="RU366018"/>
    </source>
</evidence>
<keyword evidence="1" id="KW-0862">Zinc</keyword>
<keyword evidence="1" id="KW-0863">Zinc-finger</keyword>
<proteinExistence type="inferred from homology"/>
<dbReference type="GO" id="GO:0008270">
    <property type="term" value="F:zinc ion binding"/>
    <property type="evidence" value="ECO:0007669"/>
    <property type="project" value="UniProtKB-UniRule"/>
</dbReference>
<feature type="region of interest" description="Disordered" evidence="2">
    <location>
        <begin position="136"/>
        <end position="158"/>
    </location>
</feature>